<dbReference type="GO" id="GO:0052689">
    <property type="term" value="F:carboxylic ester hydrolase activity"/>
    <property type="evidence" value="ECO:0007669"/>
    <property type="project" value="UniProtKB-KW"/>
</dbReference>
<dbReference type="InterPro" id="IPR029058">
    <property type="entry name" value="AB_hydrolase_fold"/>
</dbReference>
<keyword evidence="3" id="KW-0378">Hydrolase</keyword>
<feature type="compositionally biased region" description="Polar residues" evidence="5">
    <location>
        <begin position="430"/>
        <end position="441"/>
    </location>
</feature>
<accession>A0A255ED60</accession>
<keyword evidence="6" id="KW-0812">Transmembrane</keyword>
<feature type="region of interest" description="Disordered" evidence="5">
    <location>
        <begin position="415"/>
        <end position="441"/>
    </location>
</feature>
<dbReference type="PANTHER" id="PTHR33630:SF9">
    <property type="entry name" value="CUTINASE 4"/>
    <property type="match status" value="1"/>
</dbReference>
<dbReference type="SUPFAM" id="SSF53474">
    <property type="entry name" value="alpha/beta-Hydrolases"/>
    <property type="match status" value="1"/>
</dbReference>
<dbReference type="OrthoDB" id="3711786at2"/>
<keyword evidence="4" id="KW-1015">Disulfide bond</keyword>
<feature type="transmembrane region" description="Helical" evidence="6">
    <location>
        <begin position="384"/>
        <end position="405"/>
    </location>
</feature>
<dbReference type="AlphaFoldDB" id="A0A255ED60"/>
<name>A0A255ED60_9ACTN</name>
<evidence type="ECO:0000256" key="3">
    <source>
        <dbReference type="ARBA" id="ARBA00022801"/>
    </source>
</evidence>
<dbReference type="InterPro" id="IPR000675">
    <property type="entry name" value="Cutinase/axe"/>
</dbReference>
<evidence type="ECO:0000256" key="1">
    <source>
        <dbReference type="ARBA" id="ARBA00007534"/>
    </source>
</evidence>
<proteinExistence type="inferred from homology"/>
<evidence type="ECO:0000313" key="8">
    <source>
        <dbReference type="Proteomes" id="UP000216300"/>
    </source>
</evidence>
<keyword evidence="6" id="KW-0472">Membrane</keyword>
<keyword evidence="8" id="KW-1185">Reference proteome</keyword>
<evidence type="ECO:0008006" key="9">
    <source>
        <dbReference type="Google" id="ProtNLM"/>
    </source>
</evidence>
<evidence type="ECO:0000313" key="7">
    <source>
        <dbReference type="EMBL" id="OYN89494.1"/>
    </source>
</evidence>
<keyword evidence="6" id="KW-1133">Transmembrane helix</keyword>
<dbReference type="Pfam" id="PF01083">
    <property type="entry name" value="Cutinase"/>
    <property type="match status" value="1"/>
</dbReference>
<protein>
    <recommendedName>
        <fullName evidence="9">Cutinase family protein</fullName>
    </recommendedName>
</protein>
<dbReference type="SMART" id="SM01110">
    <property type="entry name" value="Cutinase"/>
    <property type="match status" value="1"/>
</dbReference>
<gene>
    <name evidence="7" type="ORF">CGZ91_11450</name>
</gene>
<evidence type="ECO:0000256" key="4">
    <source>
        <dbReference type="ARBA" id="ARBA00023157"/>
    </source>
</evidence>
<dbReference type="PANTHER" id="PTHR33630">
    <property type="entry name" value="CUTINASE RV1984C-RELATED-RELATED"/>
    <property type="match status" value="1"/>
</dbReference>
<organism evidence="7 8">
    <name type="scientific">Parenemella sanctibonifatiensis</name>
    <dbReference type="NCBI Taxonomy" id="2016505"/>
    <lineage>
        <taxon>Bacteria</taxon>
        <taxon>Bacillati</taxon>
        <taxon>Actinomycetota</taxon>
        <taxon>Actinomycetes</taxon>
        <taxon>Propionibacteriales</taxon>
        <taxon>Propionibacteriaceae</taxon>
        <taxon>Parenemella</taxon>
    </lineage>
</organism>
<dbReference type="Gene3D" id="3.40.50.1820">
    <property type="entry name" value="alpha/beta hydrolase"/>
    <property type="match status" value="1"/>
</dbReference>
<dbReference type="Proteomes" id="UP000216300">
    <property type="component" value="Unassembled WGS sequence"/>
</dbReference>
<evidence type="ECO:0000256" key="6">
    <source>
        <dbReference type="SAM" id="Phobius"/>
    </source>
</evidence>
<comment type="similarity">
    <text evidence="1">Belongs to the cutinase family.</text>
</comment>
<dbReference type="EMBL" id="NMVJ01000009">
    <property type="protein sequence ID" value="OYN89494.1"/>
    <property type="molecule type" value="Genomic_DNA"/>
</dbReference>
<reference evidence="7 8" key="1">
    <citation type="submission" date="2017-07" db="EMBL/GenBank/DDBJ databases">
        <title>Draft whole genome sequences of clinical Proprionibacteriaceae strains.</title>
        <authorList>
            <person name="Bernier A.-M."/>
            <person name="Bernard K."/>
            <person name="Domingo M.-C."/>
        </authorList>
    </citation>
    <scope>NUCLEOTIDE SEQUENCE [LARGE SCALE GENOMIC DNA]</scope>
    <source>
        <strain evidence="7 8">NML 150081</strain>
    </source>
</reference>
<comment type="caution">
    <text evidence="7">The sequence shown here is derived from an EMBL/GenBank/DDBJ whole genome shotgun (WGS) entry which is preliminary data.</text>
</comment>
<keyword evidence="2" id="KW-0719">Serine esterase</keyword>
<evidence type="ECO:0000256" key="5">
    <source>
        <dbReference type="SAM" id="MobiDB-lite"/>
    </source>
</evidence>
<evidence type="ECO:0000256" key="2">
    <source>
        <dbReference type="ARBA" id="ARBA00022487"/>
    </source>
</evidence>
<sequence length="441" mass="45860">MAGACQSGGIPCGSLSGAMGHASLVGVRCLRILLALTLVGLVGLVPLRGAAAATGGWQWPTSPTMSQDAGTMACADLLFIGVRGSGEAAPYGDTVSMVRDQYRQRISTPSEGVATVREVAISYPATSPHTLAEIGPEQLLFAETLPDTDYFTSAAIGISNLSAVLDDSQRRCPNERWVLAGFSQGSQVITGALDRRTGADNSQLVSATLLGNPSHYPGQLLRSEAGDAPTFGAGLVTSLFYVREAGRVGRTSNDLRGVQATVAALLRLSQGDVDEELMSTTARTNGLRIPSTASDRVASVCAAEDLICNAGPGLGRVALGLSTLQEEIDRARPAHLGYTSEQVDLVTASAYAELLALLPELEQEPPEETQGPLPDVLTEPGSSAVLGVVGVGFTLLVVAAGGISLRRRELRRRAAAAELEAGDDEHERAGQTSGTWNTPAQ</sequence>